<dbReference type="AlphaFoldDB" id="J4CC93"/>
<organism evidence="3 4">
    <name type="scientific">Theileria orientalis strain Shintoku</name>
    <dbReference type="NCBI Taxonomy" id="869250"/>
    <lineage>
        <taxon>Eukaryota</taxon>
        <taxon>Sar</taxon>
        <taxon>Alveolata</taxon>
        <taxon>Apicomplexa</taxon>
        <taxon>Aconoidasida</taxon>
        <taxon>Piroplasmida</taxon>
        <taxon>Theileriidae</taxon>
        <taxon>Theileria</taxon>
    </lineage>
</organism>
<feature type="compositionally biased region" description="Low complexity" evidence="1">
    <location>
        <begin position="233"/>
        <end position="251"/>
    </location>
</feature>
<dbReference type="Proteomes" id="UP000003786">
    <property type="component" value="Chromosome 1"/>
</dbReference>
<name>J4CC93_THEOR</name>
<accession>J4CC93</accession>
<evidence type="ECO:0000313" key="4">
    <source>
        <dbReference type="Proteomes" id="UP000003786"/>
    </source>
</evidence>
<feature type="transmembrane region" description="Helical" evidence="2">
    <location>
        <begin position="312"/>
        <end position="331"/>
    </location>
</feature>
<feature type="transmembrane region" description="Helical" evidence="2">
    <location>
        <begin position="104"/>
        <end position="121"/>
    </location>
</feature>
<dbReference type="GeneID" id="20713367"/>
<protein>
    <submittedName>
        <fullName evidence="3">Uncharacterized protein</fullName>
    </submittedName>
</protein>
<proteinExistence type="predicted"/>
<dbReference type="KEGG" id="tot:TOT_010000457"/>
<sequence>MSDGVSGKQQQSVGSPITCKAIVAMGSVALHIMFFQLEVISAQVAIAFNIPVQTTSIYLEKLFGIRFLAFVLGVTIEYFIFRIYSELNPTTANWTRVIMNETAFGLMLFARIILFIVTMCSSNLAYHVYFALAFESFALGSVGGSIFAVVPQHVAVHVLSAHLSRLLTFLVQFFLDLAFKDSLPKIKFQFFFCVILNAIACGCFYHYHHNIGCSDILKPATQEETHNKENKETSGNGTSSGSENNGQSTNGNGNGKEQPGMYTKPPVTKNFIETFGAAASPFLMYSIGSVLFDTLFPGILPYAFISRERAHMVNMILPIAGMTGPVLLFILESAGKFDKWHDEFDIAWLWVIPMTIVFIYSILAVHTRIPSARRIINNRPVVLAMTFTGALGNSFMDPLSFAGVAKKLFLSGFIPDIGVLMFHQFFCISIRFYHYKISVGYNVTRIDLGYILPKFRPNHRMSKWNTFWYVLRTTFKKAGRDAISDMTMNVKEYL</sequence>
<feature type="transmembrane region" description="Helical" evidence="2">
    <location>
        <begin position="128"/>
        <end position="150"/>
    </location>
</feature>
<keyword evidence="4" id="KW-1185">Reference proteome</keyword>
<dbReference type="VEuPathDB" id="PiroplasmaDB:TOT_010000457"/>
<evidence type="ECO:0000256" key="2">
    <source>
        <dbReference type="SAM" id="Phobius"/>
    </source>
</evidence>
<feature type="transmembrane region" description="Helical" evidence="2">
    <location>
        <begin position="282"/>
        <end position="305"/>
    </location>
</feature>
<feature type="transmembrane region" description="Helical" evidence="2">
    <location>
        <begin position="346"/>
        <end position="365"/>
    </location>
</feature>
<feature type="region of interest" description="Disordered" evidence="1">
    <location>
        <begin position="224"/>
        <end position="260"/>
    </location>
</feature>
<feature type="transmembrane region" description="Helical" evidence="2">
    <location>
        <begin position="190"/>
        <end position="208"/>
    </location>
</feature>
<keyword evidence="2" id="KW-1133">Transmembrane helix</keyword>
<keyword evidence="2" id="KW-0812">Transmembrane</keyword>
<dbReference type="RefSeq" id="XP_009689293.1">
    <property type="nucleotide sequence ID" value="XM_009690998.1"/>
</dbReference>
<feature type="transmembrane region" description="Helical" evidence="2">
    <location>
        <begin position="62"/>
        <end position="84"/>
    </location>
</feature>
<keyword evidence="2" id="KW-0472">Membrane</keyword>
<gene>
    <name evidence="3" type="ORF">TOT_010000457</name>
</gene>
<evidence type="ECO:0000256" key="1">
    <source>
        <dbReference type="SAM" id="MobiDB-lite"/>
    </source>
</evidence>
<reference evidence="3 4" key="1">
    <citation type="journal article" date="2012" name="MBio">
        <title>Comparative genome analysis of three eukaryotic parasites with differing abilities to transform leukocytes reveals key mediators of Theileria-induced leukocyte transformation.</title>
        <authorList>
            <person name="Hayashida K."/>
            <person name="Hara Y."/>
            <person name="Abe T."/>
            <person name="Yamasaki C."/>
            <person name="Toyoda A."/>
            <person name="Kosuge T."/>
            <person name="Suzuki Y."/>
            <person name="Sato Y."/>
            <person name="Kawashima S."/>
            <person name="Katayama T."/>
            <person name="Wakaguri H."/>
            <person name="Inoue N."/>
            <person name="Homma K."/>
            <person name="Tada-Umezaki M."/>
            <person name="Yagi Y."/>
            <person name="Fujii Y."/>
            <person name="Habara T."/>
            <person name="Kanehisa M."/>
            <person name="Watanabe H."/>
            <person name="Ito K."/>
            <person name="Gojobori T."/>
            <person name="Sugawara H."/>
            <person name="Imanishi T."/>
            <person name="Weir W."/>
            <person name="Gardner M."/>
            <person name="Pain A."/>
            <person name="Shiels B."/>
            <person name="Hattori M."/>
            <person name="Nene V."/>
            <person name="Sugimoto C."/>
        </authorList>
    </citation>
    <scope>NUCLEOTIDE SEQUENCE [LARGE SCALE GENOMIC DNA]</scope>
    <source>
        <strain evidence="3 4">Shintoku</strain>
    </source>
</reference>
<feature type="transmembrane region" description="Helical" evidence="2">
    <location>
        <begin position="408"/>
        <end position="428"/>
    </location>
</feature>
<dbReference type="EMBL" id="AP011946">
    <property type="protein sequence ID" value="BAM38992.1"/>
    <property type="molecule type" value="Genomic_DNA"/>
</dbReference>
<evidence type="ECO:0000313" key="3">
    <source>
        <dbReference type="EMBL" id="BAM38992.1"/>
    </source>
</evidence>
<feature type="transmembrane region" description="Helical" evidence="2">
    <location>
        <begin position="377"/>
        <end position="396"/>
    </location>
</feature>